<sequence length="456" mass="48423">MTYAAQIADWAAGLRFTDIPEVVITDEKLRVLDILGVALAASTLPASAPVRTAALRLGTGEESRMWGYGDRTTAATAAMVNGSLAHALDYDDTHNESVVHISGPVVTTGLTLGEALRAGGKTVLTAIVAGAELGCRIGRVVPGEFHKRGFHATGVMGAFAASVVAGKLLGLNAHQLRNALGIAGSQASGLLEGFRDGSAVKQLHPGWAAHAGIIAAYLAQDGFTGPATVFEGRDGLYNSHVGSGDHPAGRMTEGLGREWTCLHTSFKPYPCGHVVHGFLDALMALYREAGLRAGQVEKITCPTAEWMIPIMCEPRALKLKPETDYHAKFSFYFTMAAALIDGRLGVEAFTEANIRNPELLALAEKIHCIPDPDAPGTGHFKGWVQVDTTDGRRLERVVDDNWGSLANPMTPDQVQTKFRDNVGLALEKARIPNIIEGALHLDTSHDVSALIGLCIA</sequence>
<gene>
    <name evidence="4" type="ORF">ETSY2_08260</name>
</gene>
<accession>W4MCM4</accession>
<dbReference type="Proteomes" id="UP000019140">
    <property type="component" value="Unassembled WGS sequence"/>
</dbReference>
<feature type="domain" description="MmgE/PrpD C-terminal" evidence="3">
    <location>
        <begin position="269"/>
        <end position="439"/>
    </location>
</feature>
<dbReference type="EMBL" id="AZHX01000335">
    <property type="protein sequence ID" value="ETX07940.1"/>
    <property type="molecule type" value="Genomic_DNA"/>
</dbReference>
<dbReference type="HOGENOM" id="CLU_026574_1_1_7"/>
<dbReference type="InterPro" id="IPR005656">
    <property type="entry name" value="MmgE_PrpD"/>
</dbReference>
<dbReference type="InterPro" id="IPR036148">
    <property type="entry name" value="MmgE/PrpD_sf"/>
</dbReference>
<name>W4MCM4_9BACT</name>
<proteinExistence type="inferred from homology"/>
<dbReference type="PANTHER" id="PTHR16943:SF8">
    <property type="entry name" value="2-METHYLCITRATE DEHYDRATASE"/>
    <property type="match status" value="1"/>
</dbReference>
<dbReference type="InterPro" id="IPR045337">
    <property type="entry name" value="MmgE_PrpD_C"/>
</dbReference>
<dbReference type="GO" id="GO:0016829">
    <property type="term" value="F:lyase activity"/>
    <property type="evidence" value="ECO:0007669"/>
    <property type="project" value="InterPro"/>
</dbReference>
<dbReference type="Pfam" id="PF03972">
    <property type="entry name" value="MmgE_PrpD_N"/>
    <property type="match status" value="1"/>
</dbReference>
<evidence type="ECO:0000259" key="2">
    <source>
        <dbReference type="Pfam" id="PF03972"/>
    </source>
</evidence>
<dbReference type="Gene3D" id="3.30.1330.120">
    <property type="entry name" value="2-methylcitrate dehydratase PrpD"/>
    <property type="match status" value="1"/>
</dbReference>
<dbReference type="SUPFAM" id="SSF103378">
    <property type="entry name" value="2-methylcitrate dehydratase PrpD"/>
    <property type="match status" value="1"/>
</dbReference>
<dbReference type="AlphaFoldDB" id="W4MCM4"/>
<dbReference type="PANTHER" id="PTHR16943">
    <property type="entry name" value="2-METHYLCITRATE DEHYDRATASE-RELATED"/>
    <property type="match status" value="1"/>
</dbReference>
<organism evidence="4 5">
    <name type="scientific">Candidatus Entotheonella gemina</name>
    <dbReference type="NCBI Taxonomy" id="1429439"/>
    <lineage>
        <taxon>Bacteria</taxon>
        <taxon>Pseudomonadati</taxon>
        <taxon>Nitrospinota/Tectimicrobiota group</taxon>
        <taxon>Candidatus Tectimicrobiota</taxon>
        <taxon>Candidatus Entotheonellia</taxon>
        <taxon>Candidatus Entotheonellales</taxon>
        <taxon>Candidatus Entotheonellaceae</taxon>
        <taxon>Candidatus Entotheonella</taxon>
    </lineage>
</organism>
<dbReference type="InterPro" id="IPR045336">
    <property type="entry name" value="MmgE_PrpD_N"/>
</dbReference>
<dbReference type="Gene3D" id="1.10.4100.10">
    <property type="entry name" value="2-methylcitrate dehydratase PrpD"/>
    <property type="match status" value="1"/>
</dbReference>
<dbReference type="Pfam" id="PF19305">
    <property type="entry name" value="MmgE_PrpD_C"/>
    <property type="match status" value="1"/>
</dbReference>
<comment type="similarity">
    <text evidence="1">Belongs to the PrpD family.</text>
</comment>
<evidence type="ECO:0008006" key="6">
    <source>
        <dbReference type="Google" id="ProtNLM"/>
    </source>
</evidence>
<protein>
    <recommendedName>
        <fullName evidence="6">2-methylcitrate dehydratase</fullName>
    </recommendedName>
</protein>
<evidence type="ECO:0000259" key="3">
    <source>
        <dbReference type="Pfam" id="PF19305"/>
    </source>
</evidence>
<reference evidence="4 5" key="1">
    <citation type="journal article" date="2014" name="Nature">
        <title>An environmental bacterial taxon with a large and distinct metabolic repertoire.</title>
        <authorList>
            <person name="Wilson M.C."/>
            <person name="Mori T."/>
            <person name="Ruckert C."/>
            <person name="Uria A.R."/>
            <person name="Helf M.J."/>
            <person name="Takada K."/>
            <person name="Gernert C."/>
            <person name="Steffens U.A."/>
            <person name="Heycke N."/>
            <person name="Schmitt S."/>
            <person name="Rinke C."/>
            <person name="Helfrich E.J."/>
            <person name="Brachmann A.O."/>
            <person name="Gurgui C."/>
            <person name="Wakimoto T."/>
            <person name="Kracht M."/>
            <person name="Crusemann M."/>
            <person name="Hentschel U."/>
            <person name="Abe I."/>
            <person name="Matsunaga S."/>
            <person name="Kalinowski J."/>
            <person name="Takeyama H."/>
            <person name="Piel J."/>
        </authorList>
    </citation>
    <scope>NUCLEOTIDE SEQUENCE [LARGE SCALE GENOMIC DNA]</scope>
    <source>
        <strain evidence="5">TSY2</strain>
    </source>
</reference>
<evidence type="ECO:0000313" key="5">
    <source>
        <dbReference type="Proteomes" id="UP000019140"/>
    </source>
</evidence>
<dbReference type="InterPro" id="IPR042183">
    <property type="entry name" value="MmgE/PrpD_sf_1"/>
</dbReference>
<feature type="domain" description="MmgE/PrpD N-terminal" evidence="2">
    <location>
        <begin position="6"/>
        <end position="243"/>
    </location>
</feature>
<keyword evidence="5" id="KW-1185">Reference proteome</keyword>
<evidence type="ECO:0000256" key="1">
    <source>
        <dbReference type="ARBA" id="ARBA00006174"/>
    </source>
</evidence>
<comment type="caution">
    <text evidence="4">The sequence shown here is derived from an EMBL/GenBank/DDBJ whole genome shotgun (WGS) entry which is preliminary data.</text>
</comment>
<dbReference type="PATRIC" id="fig|1429439.4.peg.1415"/>
<evidence type="ECO:0000313" key="4">
    <source>
        <dbReference type="EMBL" id="ETX07940.1"/>
    </source>
</evidence>
<dbReference type="InterPro" id="IPR042188">
    <property type="entry name" value="MmgE/PrpD_sf_2"/>
</dbReference>